<proteinExistence type="predicted"/>
<comment type="caution">
    <text evidence="1">The sequence shown here is derived from an EMBL/GenBank/DDBJ whole genome shotgun (WGS) entry which is preliminary data.</text>
</comment>
<name>A0A9X9MAT8_GULGU</name>
<dbReference type="EMBL" id="CYRY02045530">
    <property type="protein sequence ID" value="VCX40993.1"/>
    <property type="molecule type" value="Genomic_DNA"/>
</dbReference>
<dbReference type="Proteomes" id="UP000269945">
    <property type="component" value="Unassembled WGS sequence"/>
</dbReference>
<reference evidence="1 2" key="1">
    <citation type="submission" date="2018-10" db="EMBL/GenBank/DDBJ databases">
        <authorList>
            <person name="Ekblom R."/>
            <person name="Jareborg N."/>
        </authorList>
    </citation>
    <scope>NUCLEOTIDE SEQUENCE [LARGE SCALE GENOMIC DNA]</scope>
    <source>
        <tissue evidence="1">Muscle</tissue>
    </source>
</reference>
<dbReference type="AlphaFoldDB" id="A0A9X9MAT8"/>
<keyword evidence="2" id="KW-1185">Reference proteome</keyword>
<evidence type="ECO:0000313" key="1">
    <source>
        <dbReference type="EMBL" id="VCX40993.1"/>
    </source>
</evidence>
<accession>A0A9X9MAT8</accession>
<sequence length="26" mass="2657">MSKLSTMGGNLGALTIGCTEDSRARS</sequence>
<gene>
    <name evidence="1" type="ORF">BN2614_LOCUS1</name>
</gene>
<protein>
    <submittedName>
        <fullName evidence="1">Uncharacterized protein</fullName>
    </submittedName>
</protein>
<dbReference type="PROSITE" id="PS51257">
    <property type="entry name" value="PROKAR_LIPOPROTEIN"/>
    <property type="match status" value="1"/>
</dbReference>
<organism evidence="1 2">
    <name type="scientific">Gulo gulo</name>
    <name type="common">Wolverine</name>
    <name type="synonym">Gluton</name>
    <dbReference type="NCBI Taxonomy" id="48420"/>
    <lineage>
        <taxon>Eukaryota</taxon>
        <taxon>Metazoa</taxon>
        <taxon>Chordata</taxon>
        <taxon>Craniata</taxon>
        <taxon>Vertebrata</taxon>
        <taxon>Euteleostomi</taxon>
        <taxon>Mammalia</taxon>
        <taxon>Eutheria</taxon>
        <taxon>Laurasiatheria</taxon>
        <taxon>Carnivora</taxon>
        <taxon>Caniformia</taxon>
        <taxon>Musteloidea</taxon>
        <taxon>Mustelidae</taxon>
        <taxon>Guloninae</taxon>
        <taxon>Gulo</taxon>
    </lineage>
</organism>
<evidence type="ECO:0000313" key="2">
    <source>
        <dbReference type="Proteomes" id="UP000269945"/>
    </source>
</evidence>